<keyword evidence="3 5" id="KW-0269">Exonuclease</keyword>
<sequence>MCLIGPGGDAGCPAGKSESHVTGVIPTLVPVNDTTALLNVVDIEATCWAGDPPPGQVSEIIEIGLTTVDLASGERVGKHRVLVRPRCSSVSPFCTGLTGLTQAEVDTGVDFAEACRQLAVEHQAGSRSWASWGDYDREQFSRQCRATGVPYPFGQRHWNAKLVFTGAHGLRKRPGMAQALEIAGLPLEGRHHSGADDAWNIAALVLHLAGRDSWPAEPTTTPGDRLG</sequence>
<evidence type="ECO:0000313" key="6">
    <source>
        <dbReference type="Proteomes" id="UP000268727"/>
    </source>
</evidence>
<dbReference type="InterPro" id="IPR036397">
    <property type="entry name" value="RNaseH_sf"/>
</dbReference>
<comment type="caution">
    <text evidence="5">The sequence shown here is derived from an EMBL/GenBank/DDBJ whole genome shotgun (WGS) entry which is preliminary data.</text>
</comment>
<evidence type="ECO:0000256" key="3">
    <source>
        <dbReference type="ARBA" id="ARBA00022839"/>
    </source>
</evidence>
<dbReference type="PANTHER" id="PTHR23044:SF61">
    <property type="entry name" value="3'-5' EXORIBONUCLEASE 1-RELATED"/>
    <property type="match status" value="1"/>
</dbReference>
<gene>
    <name evidence="5" type="ORF">EDD40_4144</name>
</gene>
<dbReference type="EMBL" id="RJKM01000001">
    <property type="protein sequence ID" value="ROP38780.1"/>
    <property type="molecule type" value="Genomic_DNA"/>
</dbReference>
<dbReference type="CDD" id="cd06133">
    <property type="entry name" value="ERI-1_3'hExo_like"/>
    <property type="match status" value="1"/>
</dbReference>
<accession>A0A3N1H8E6</accession>
<evidence type="ECO:0000256" key="2">
    <source>
        <dbReference type="ARBA" id="ARBA00022801"/>
    </source>
</evidence>
<keyword evidence="1" id="KW-0540">Nuclease</keyword>
<evidence type="ECO:0000313" key="5">
    <source>
        <dbReference type="EMBL" id="ROP38780.1"/>
    </source>
</evidence>
<dbReference type="InterPro" id="IPR047201">
    <property type="entry name" value="ERI-1_3'hExo-like"/>
</dbReference>
<dbReference type="AlphaFoldDB" id="A0A3N1H8E6"/>
<dbReference type="PANTHER" id="PTHR23044">
    <property type="entry name" value="3'-5' EXONUCLEASE ERI1-RELATED"/>
    <property type="match status" value="1"/>
</dbReference>
<dbReference type="GO" id="GO:0003676">
    <property type="term" value="F:nucleic acid binding"/>
    <property type="evidence" value="ECO:0007669"/>
    <property type="project" value="InterPro"/>
</dbReference>
<proteinExistence type="predicted"/>
<feature type="domain" description="Exonuclease" evidence="4">
    <location>
        <begin position="37"/>
        <end position="214"/>
    </location>
</feature>
<evidence type="ECO:0000259" key="4">
    <source>
        <dbReference type="SMART" id="SM00479"/>
    </source>
</evidence>
<protein>
    <submittedName>
        <fullName evidence="5">Inhibitor of KinA sporulation pathway (Predicted exonuclease)</fullName>
    </submittedName>
</protein>
<dbReference type="InterPro" id="IPR012337">
    <property type="entry name" value="RNaseH-like_sf"/>
</dbReference>
<dbReference type="GO" id="GO:0000175">
    <property type="term" value="F:3'-5'-RNA exonuclease activity"/>
    <property type="evidence" value="ECO:0007669"/>
    <property type="project" value="InterPro"/>
</dbReference>
<dbReference type="Proteomes" id="UP000268727">
    <property type="component" value="Unassembled WGS sequence"/>
</dbReference>
<name>A0A3N1H8E6_9PSEU</name>
<evidence type="ECO:0000256" key="1">
    <source>
        <dbReference type="ARBA" id="ARBA00022722"/>
    </source>
</evidence>
<reference evidence="5 6" key="1">
    <citation type="submission" date="2018-11" db="EMBL/GenBank/DDBJ databases">
        <title>Sequencing the genomes of 1000 actinobacteria strains.</title>
        <authorList>
            <person name="Klenk H.-P."/>
        </authorList>
    </citation>
    <scope>NUCLEOTIDE SEQUENCE [LARGE SCALE GENOMIC DNA]</scope>
    <source>
        <strain evidence="5 6">DSM 44231</strain>
    </source>
</reference>
<dbReference type="Pfam" id="PF00929">
    <property type="entry name" value="RNase_T"/>
    <property type="match status" value="1"/>
</dbReference>
<keyword evidence="2" id="KW-0378">Hydrolase</keyword>
<dbReference type="InterPro" id="IPR051274">
    <property type="entry name" value="3-5_Exoribonuclease"/>
</dbReference>
<dbReference type="SUPFAM" id="SSF53098">
    <property type="entry name" value="Ribonuclease H-like"/>
    <property type="match status" value="1"/>
</dbReference>
<organism evidence="5 6">
    <name type="scientific">Saccharothrix texasensis</name>
    <dbReference type="NCBI Taxonomy" id="103734"/>
    <lineage>
        <taxon>Bacteria</taxon>
        <taxon>Bacillati</taxon>
        <taxon>Actinomycetota</taxon>
        <taxon>Actinomycetes</taxon>
        <taxon>Pseudonocardiales</taxon>
        <taxon>Pseudonocardiaceae</taxon>
        <taxon>Saccharothrix</taxon>
    </lineage>
</organism>
<dbReference type="InterPro" id="IPR013520">
    <property type="entry name" value="Ribonucl_H"/>
</dbReference>
<dbReference type="Gene3D" id="3.30.420.10">
    <property type="entry name" value="Ribonuclease H-like superfamily/Ribonuclease H"/>
    <property type="match status" value="1"/>
</dbReference>
<dbReference type="SMART" id="SM00479">
    <property type="entry name" value="EXOIII"/>
    <property type="match status" value="1"/>
</dbReference>
<keyword evidence="6" id="KW-1185">Reference proteome</keyword>